<proteinExistence type="predicted"/>
<evidence type="ECO:0000313" key="1">
    <source>
        <dbReference type="EMBL" id="AOS47829.1"/>
    </source>
</evidence>
<accession>A0A1D8B3Z6</accession>
<evidence type="ECO:0008006" key="3">
    <source>
        <dbReference type="Google" id="ProtNLM"/>
    </source>
</evidence>
<dbReference type="AlphaFoldDB" id="A0A1D8B3Z6"/>
<dbReference type="KEGG" id="phon:BH719_08250"/>
<dbReference type="InterPro" id="IPR009097">
    <property type="entry name" value="Cyclic_Pdiesterase"/>
</dbReference>
<protein>
    <recommendedName>
        <fullName evidence="3">2'-5' RNA ligase</fullName>
    </recommendedName>
</protein>
<dbReference type="OrthoDB" id="3251213at2"/>
<evidence type="ECO:0000313" key="2">
    <source>
        <dbReference type="Proteomes" id="UP000095214"/>
    </source>
</evidence>
<organism evidence="1 2">
    <name type="scientific">Pauljensenia hongkongensis</name>
    <dbReference type="NCBI Taxonomy" id="178339"/>
    <lineage>
        <taxon>Bacteria</taxon>
        <taxon>Bacillati</taxon>
        <taxon>Actinomycetota</taxon>
        <taxon>Actinomycetes</taxon>
        <taxon>Actinomycetales</taxon>
        <taxon>Actinomycetaceae</taxon>
        <taxon>Pauljensenia</taxon>
    </lineage>
</organism>
<gene>
    <name evidence="1" type="ORF">BH719_08250</name>
</gene>
<name>A0A1D8B3Z6_9ACTO</name>
<reference evidence="1 2" key="1">
    <citation type="submission" date="2016-09" db="EMBL/GenBank/DDBJ databases">
        <title>Complete genome sequence of Actinomyces hongkongensis HKU8.</title>
        <authorList>
            <person name="Gao Y.-X."/>
            <person name="Zhou Y.-Y."/>
            <person name="Xie Y."/>
            <person name="Wang M."/>
            <person name="Wang S.-J."/>
            <person name="Shen S.-G."/>
        </authorList>
    </citation>
    <scope>NUCLEOTIDE SEQUENCE [LARGE SCALE GENOMIC DNA]</scope>
    <source>
        <strain evidence="1 2">HKU8</strain>
    </source>
</reference>
<sequence length="233" mass="25580">METLHEFDERTGSFQTDSVPYEPVFALPPSLEEKVAPRSGSLRPFHGNTVAYFLEDQVRDLVGSIASSLHARFGESLSLPLPVEMAHVTLHDLHASPDRDQVRPLVEASSARASALVARARGIGPIRTVATTVFNMMNTSVVIGVRAVDEEEHRKLLTARGLFDEVVPSGPFTPHITLAYYRPAMPVPLPPDEFRDALAQLTGRVAGVPVALAPERLHALRFDSMGDYWAVQH</sequence>
<dbReference type="EMBL" id="CP017298">
    <property type="protein sequence ID" value="AOS47829.1"/>
    <property type="molecule type" value="Genomic_DNA"/>
</dbReference>
<dbReference type="SUPFAM" id="SSF55144">
    <property type="entry name" value="LigT-like"/>
    <property type="match status" value="1"/>
</dbReference>
<dbReference type="RefSeq" id="WP_009744379.1">
    <property type="nucleotide sequence ID" value="NZ_CP017298.1"/>
</dbReference>
<dbReference type="Proteomes" id="UP000095214">
    <property type="component" value="Chromosome"/>
</dbReference>
<dbReference type="Gene3D" id="3.90.1140.10">
    <property type="entry name" value="Cyclic phosphodiesterase"/>
    <property type="match status" value="1"/>
</dbReference>
<keyword evidence="2" id="KW-1185">Reference proteome</keyword>